<dbReference type="Pfam" id="PF25561">
    <property type="entry name" value="QRICH1"/>
    <property type="match status" value="1"/>
</dbReference>
<dbReference type="PANTHER" id="PTHR21446">
    <property type="entry name" value="DUF3504 DOMAIN-CONTAINING PROTEIN"/>
    <property type="match status" value="1"/>
</dbReference>
<evidence type="ECO:0000313" key="2">
    <source>
        <dbReference type="EMBL" id="CAG8754103.1"/>
    </source>
</evidence>
<dbReference type="GO" id="GO:0003677">
    <property type="term" value="F:DNA binding"/>
    <property type="evidence" value="ECO:0007669"/>
    <property type="project" value="InterPro"/>
</dbReference>
<protein>
    <submittedName>
        <fullName evidence="2">1556_t:CDS:1</fullName>
    </submittedName>
</protein>
<gene>
    <name evidence="2" type="ORF">ALEPTO_LOCUS13407</name>
</gene>
<evidence type="ECO:0000259" key="1">
    <source>
        <dbReference type="Pfam" id="PF25561"/>
    </source>
</evidence>
<feature type="non-terminal residue" evidence="2">
    <location>
        <position position="240"/>
    </location>
</feature>
<dbReference type="EMBL" id="CAJVPS010042482">
    <property type="protein sequence ID" value="CAG8754103.1"/>
    <property type="molecule type" value="Genomic_DNA"/>
</dbReference>
<comment type="caution">
    <text evidence="2">The sequence shown here is derived from an EMBL/GenBank/DDBJ whole genome shotgun (WGS) entry which is preliminary data.</text>
</comment>
<dbReference type="AlphaFoldDB" id="A0A9N9IW48"/>
<sequence length="240" mass="27908">KPSDKKLQSYMKNSVPANTQKSTNVWSKMFKEYVNDTHPELDLDTLQDKIKVASLLSEFVVEARTRHNAEYSSDSLYVGICAINRYLQTTFKHEPINIHNDFEFKKFREICDGRMKELEELSTYKGADPLTEEEMKIIFNNPQLSRDNPKGLLYRVFLWIGCITARRGGSYHKLKLKDLTLRDDGGYNLFTIHDKTHQGGYFHHRRARDKAQEQSHIIPPDESNELGPIADINLYISKRP</sequence>
<feature type="non-terminal residue" evidence="2">
    <location>
        <position position="1"/>
    </location>
</feature>
<dbReference type="InterPro" id="IPR057926">
    <property type="entry name" value="QRICH1_dom"/>
</dbReference>
<evidence type="ECO:0000313" key="3">
    <source>
        <dbReference type="Proteomes" id="UP000789508"/>
    </source>
</evidence>
<dbReference type="PANTHER" id="PTHR21446:SF12">
    <property type="entry name" value="POTASSIUM CHANNEL TETRAMERIZATION DOMAIN CONTAINING 1"/>
    <property type="match status" value="1"/>
</dbReference>
<dbReference type="SUPFAM" id="SSF56349">
    <property type="entry name" value="DNA breaking-rejoining enzymes"/>
    <property type="match status" value="1"/>
</dbReference>
<dbReference type="OrthoDB" id="2394114at2759"/>
<accession>A0A9N9IW48</accession>
<name>A0A9N9IW48_9GLOM</name>
<organism evidence="2 3">
    <name type="scientific">Ambispora leptoticha</name>
    <dbReference type="NCBI Taxonomy" id="144679"/>
    <lineage>
        <taxon>Eukaryota</taxon>
        <taxon>Fungi</taxon>
        <taxon>Fungi incertae sedis</taxon>
        <taxon>Mucoromycota</taxon>
        <taxon>Glomeromycotina</taxon>
        <taxon>Glomeromycetes</taxon>
        <taxon>Archaeosporales</taxon>
        <taxon>Ambisporaceae</taxon>
        <taxon>Ambispora</taxon>
    </lineage>
</organism>
<dbReference type="InterPro" id="IPR052787">
    <property type="entry name" value="MAVS"/>
</dbReference>
<keyword evidence="3" id="KW-1185">Reference proteome</keyword>
<dbReference type="Proteomes" id="UP000789508">
    <property type="component" value="Unassembled WGS sequence"/>
</dbReference>
<proteinExistence type="predicted"/>
<dbReference type="InterPro" id="IPR011010">
    <property type="entry name" value="DNA_brk_join_enz"/>
</dbReference>
<feature type="domain" description="QRICH1-like" evidence="1">
    <location>
        <begin position="34"/>
        <end position="114"/>
    </location>
</feature>
<reference evidence="2" key="1">
    <citation type="submission" date="2021-06" db="EMBL/GenBank/DDBJ databases">
        <authorList>
            <person name="Kallberg Y."/>
            <person name="Tangrot J."/>
            <person name="Rosling A."/>
        </authorList>
    </citation>
    <scope>NUCLEOTIDE SEQUENCE</scope>
    <source>
        <strain evidence="2">FL130A</strain>
    </source>
</reference>